<reference evidence="1 2" key="1">
    <citation type="journal article" date="2011" name="Stand. Genomic Sci.">
        <title>Complete genome sequence of Haliscomenobacter hydrossis type strain (O).</title>
        <authorList>
            <consortium name="US DOE Joint Genome Institute (JGI-PGF)"/>
            <person name="Daligault H."/>
            <person name="Lapidus A."/>
            <person name="Zeytun A."/>
            <person name="Nolan M."/>
            <person name="Lucas S."/>
            <person name="Del Rio T.G."/>
            <person name="Tice H."/>
            <person name="Cheng J.F."/>
            <person name="Tapia R."/>
            <person name="Han C."/>
            <person name="Goodwin L."/>
            <person name="Pitluck S."/>
            <person name="Liolios K."/>
            <person name="Pagani I."/>
            <person name="Ivanova N."/>
            <person name="Huntemann M."/>
            <person name="Mavromatis K."/>
            <person name="Mikhailova N."/>
            <person name="Pati A."/>
            <person name="Chen A."/>
            <person name="Palaniappan K."/>
            <person name="Land M."/>
            <person name="Hauser L."/>
            <person name="Brambilla E.M."/>
            <person name="Rohde M."/>
            <person name="Verbarg S."/>
            <person name="Goker M."/>
            <person name="Bristow J."/>
            <person name="Eisen J.A."/>
            <person name="Markowitz V."/>
            <person name="Hugenholtz P."/>
            <person name="Kyrpides N.C."/>
            <person name="Klenk H.P."/>
            <person name="Woyke T."/>
        </authorList>
    </citation>
    <scope>NUCLEOTIDE SEQUENCE [LARGE SCALE GENOMIC DNA]</scope>
    <source>
        <strain evidence="2">ATCC 27775 / DSM 1100 / LMG 10767 / O</strain>
        <plasmid evidence="2">Plasmid pHALHY01</plasmid>
    </source>
</reference>
<accession>F4L7X7</accession>
<dbReference type="AlphaFoldDB" id="F4L7X7"/>
<proteinExistence type="predicted"/>
<evidence type="ECO:0000313" key="1">
    <source>
        <dbReference type="EMBL" id="AEE54485.1"/>
    </source>
</evidence>
<gene>
    <name evidence="1" type="ordered locus">Halhy_6669</name>
</gene>
<evidence type="ECO:0000313" key="2">
    <source>
        <dbReference type="Proteomes" id="UP000008461"/>
    </source>
</evidence>
<organism evidence="1 2">
    <name type="scientific">Haliscomenobacter hydrossis (strain ATCC 27775 / DSM 1100 / LMG 10767 / O)</name>
    <dbReference type="NCBI Taxonomy" id="760192"/>
    <lineage>
        <taxon>Bacteria</taxon>
        <taxon>Pseudomonadati</taxon>
        <taxon>Bacteroidota</taxon>
        <taxon>Saprospiria</taxon>
        <taxon>Saprospirales</taxon>
        <taxon>Haliscomenobacteraceae</taxon>
        <taxon>Haliscomenobacter</taxon>
    </lineage>
</organism>
<geneLocation type="plasmid" evidence="1 2">
    <name>pHALHY01</name>
</geneLocation>
<keyword evidence="1" id="KW-0614">Plasmid</keyword>
<dbReference type="EMBL" id="CP002692">
    <property type="protein sequence ID" value="AEE54485.1"/>
    <property type="molecule type" value="Genomic_DNA"/>
</dbReference>
<reference key="2">
    <citation type="submission" date="2011-04" db="EMBL/GenBank/DDBJ databases">
        <title>Complete sequence of plasmid 1 of Haliscomenobacter hydrossis DSM 1100.</title>
        <authorList>
            <consortium name="US DOE Joint Genome Institute (JGI-PGF)"/>
            <person name="Lucas S."/>
            <person name="Han J."/>
            <person name="Lapidus A."/>
            <person name="Bruce D."/>
            <person name="Goodwin L."/>
            <person name="Pitluck S."/>
            <person name="Peters L."/>
            <person name="Kyrpides N."/>
            <person name="Mavromatis K."/>
            <person name="Ivanova N."/>
            <person name="Ovchinnikova G."/>
            <person name="Pagani I."/>
            <person name="Daligault H."/>
            <person name="Detter J.C."/>
            <person name="Han C."/>
            <person name="Land M."/>
            <person name="Hauser L."/>
            <person name="Markowitz V."/>
            <person name="Cheng J.-F."/>
            <person name="Hugenholtz P."/>
            <person name="Woyke T."/>
            <person name="Wu D."/>
            <person name="Verbarg S."/>
            <person name="Frueling A."/>
            <person name="Brambilla E."/>
            <person name="Klenk H.-P."/>
            <person name="Eisen J.A."/>
        </authorList>
    </citation>
    <scope>NUCLEOTIDE SEQUENCE</scope>
    <source>
        <strain>DSM 1100</strain>
    </source>
</reference>
<dbReference type="KEGG" id="hhy:Halhy_6669"/>
<dbReference type="RefSeq" id="WP_013769002.1">
    <property type="nucleotide sequence ID" value="NC_015511.1"/>
</dbReference>
<name>F4L7X7_HALH1</name>
<protein>
    <submittedName>
        <fullName evidence="1">Uncharacterized protein</fullName>
    </submittedName>
</protein>
<keyword evidence="2" id="KW-1185">Reference proteome</keyword>
<sequence>MSTPTTQRKIKPKACDKGRFKLGVRFLNNLDQVHYFWSNQNQDSRGVSAYRFRQLVLTKPDWIGKIAWAAIYNEGQRIHEFTLDQGWR</sequence>
<dbReference type="HOGENOM" id="CLU_2464738_0_0_10"/>
<dbReference type="Proteomes" id="UP000008461">
    <property type="component" value="Plasmid pHALHY01"/>
</dbReference>